<name>A0A8B8NCD9_9MYRT</name>
<feature type="transmembrane region" description="Helical" evidence="1">
    <location>
        <begin position="142"/>
        <end position="159"/>
    </location>
</feature>
<gene>
    <name evidence="3" type="primary">LOC115733600</name>
</gene>
<keyword evidence="1" id="KW-0812">Transmembrane</keyword>
<evidence type="ECO:0000313" key="2">
    <source>
        <dbReference type="Proteomes" id="UP000827889"/>
    </source>
</evidence>
<keyword evidence="1" id="KW-1133">Transmembrane helix</keyword>
<dbReference type="PANTHER" id="PTHR33133">
    <property type="entry name" value="OS08G0107100 PROTEIN-RELATED"/>
    <property type="match status" value="1"/>
</dbReference>
<feature type="transmembrane region" description="Helical" evidence="1">
    <location>
        <begin position="99"/>
        <end position="121"/>
    </location>
</feature>
<proteinExistence type="predicted"/>
<evidence type="ECO:0000313" key="3">
    <source>
        <dbReference type="RefSeq" id="XP_030520102.2"/>
    </source>
</evidence>
<dbReference type="RefSeq" id="XP_030520102.2">
    <property type="nucleotide sequence ID" value="XM_030664242.2"/>
</dbReference>
<sequence length="324" mass="36300">MDREQEERRSLGFFVVVKESIKIIFTWRKIFSQITLSFILPLALIFLAHMEISAILLAKIHHNKRPLSHSKANTPRYNKLPDFATLNTIDLLLFTVVDFVPVGAFSLLSTSAVVCTTTCVYTSKSITFGGVMRVLPKVWKRLLITYLWSFLGFFVYIVVSTASSYFFAIIPSPIIVPAQAFVFLMLYPSGLVYINVISGLADVISVVEDIYGIQAMFKSKNLIKGKLGVSLAINLLLLIVSMAIQIVFYVFVALGHGSGFLRLGVAILCFLFLLNLLLFAPVVQTVIYFVCKSYHHENIDKSPLVDHLEVHLLADYLPPQADNV</sequence>
<dbReference type="Proteomes" id="UP000827889">
    <property type="component" value="Chromosome 1"/>
</dbReference>
<evidence type="ECO:0000256" key="1">
    <source>
        <dbReference type="SAM" id="Phobius"/>
    </source>
</evidence>
<feature type="transmembrane region" description="Helical" evidence="1">
    <location>
        <begin position="227"/>
        <end position="251"/>
    </location>
</feature>
<organism evidence="2 3">
    <name type="scientific">Rhodamnia argentea</name>
    <dbReference type="NCBI Taxonomy" id="178133"/>
    <lineage>
        <taxon>Eukaryota</taxon>
        <taxon>Viridiplantae</taxon>
        <taxon>Streptophyta</taxon>
        <taxon>Embryophyta</taxon>
        <taxon>Tracheophyta</taxon>
        <taxon>Spermatophyta</taxon>
        <taxon>Magnoliopsida</taxon>
        <taxon>eudicotyledons</taxon>
        <taxon>Gunneridae</taxon>
        <taxon>Pentapetalae</taxon>
        <taxon>rosids</taxon>
        <taxon>malvids</taxon>
        <taxon>Myrtales</taxon>
        <taxon>Myrtaceae</taxon>
        <taxon>Myrtoideae</taxon>
        <taxon>Myrteae</taxon>
        <taxon>Australasian group</taxon>
        <taxon>Rhodamnia</taxon>
    </lineage>
</organism>
<dbReference type="AlphaFoldDB" id="A0A8B8NCD9"/>
<keyword evidence="2" id="KW-1185">Reference proteome</keyword>
<dbReference type="GeneID" id="115733600"/>
<dbReference type="PANTHER" id="PTHR33133:SF5">
    <property type="entry name" value="OS08G0107100 PROTEIN"/>
    <property type="match status" value="1"/>
</dbReference>
<keyword evidence="1" id="KW-0472">Membrane</keyword>
<protein>
    <submittedName>
        <fullName evidence="3">Uncharacterized protein LOC115733600</fullName>
    </submittedName>
</protein>
<feature type="transmembrane region" description="Helical" evidence="1">
    <location>
        <begin position="38"/>
        <end position="58"/>
    </location>
</feature>
<reference evidence="3" key="2">
    <citation type="submission" date="2025-08" db="UniProtKB">
        <authorList>
            <consortium name="RefSeq"/>
        </authorList>
    </citation>
    <scope>IDENTIFICATION</scope>
    <source>
        <tissue evidence="3">Leaf</tissue>
    </source>
</reference>
<dbReference type="KEGG" id="rarg:115733600"/>
<feature type="transmembrane region" description="Helical" evidence="1">
    <location>
        <begin position="263"/>
        <end position="291"/>
    </location>
</feature>
<reference evidence="2" key="1">
    <citation type="submission" date="2025-05" db="UniProtKB">
        <authorList>
            <consortium name="RefSeq"/>
        </authorList>
    </citation>
    <scope>NUCLEOTIDE SEQUENCE [LARGE SCALE GENOMIC DNA]</scope>
</reference>
<accession>A0A8B8NCD9</accession>